<dbReference type="AlphaFoldDB" id="A0AAN6VVZ6"/>
<name>A0AAN6VVZ6_9PEZI</name>
<organism evidence="2 3">
    <name type="scientific">Chaetomidium leptoderma</name>
    <dbReference type="NCBI Taxonomy" id="669021"/>
    <lineage>
        <taxon>Eukaryota</taxon>
        <taxon>Fungi</taxon>
        <taxon>Dikarya</taxon>
        <taxon>Ascomycota</taxon>
        <taxon>Pezizomycotina</taxon>
        <taxon>Sordariomycetes</taxon>
        <taxon>Sordariomycetidae</taxon>
        <taxon>Sordariales</taxon>
        <taxon>Chaetomiaceae</taxon>
        <taxon>Chaetomidium</taxon>
    </lineage>
</organism>
<evidence type="ECO:0000313" key="2">
    <source>
        <dbReference type="EMBL" id="KAK4158277.1"/>
    </source>
</evidence>
<protein>
    <submittedName>
        <fullName evidence="2">Uncharacterized protein</fullName>
    </submittedName>
</protein>
<evidence type="ECO:0000256" key="1">
    <source>
        <dbReference type="SAM" id="MobiDB-lite"/>
    </source>
</evidence>
<reference evidence="2" key="2">
    <citation type="submission" date="2023-05" db="EMBL/GenBank/DDBJ databases">
        <authorList>
            <consortium name="Lawrence Berkeley National Laboratory"/>
            <person name="Steindorff A."/>
            <person name="Hensen N."/>
            <person name="Bonometti L."/>
            <person name="Westerberg I."/>
            <person name="Brannstrom I.O."/>
            <person name="Guillou S."/>
            <person name="Cros-Aarteil S."/>
            <person name="Calhoun S."/>
            <person name="Haridas S."/>
            <person name="Kuo A."/>
            <person name="Mondo S."/>
            <person name="Pangilinan J."/>
            <person name="Riley R."/>
            <person name="Labutti K."/>
            <person name="Andreopoulos B."/>
            <person name="Lipzen A."/>
            <person name="Chen C."/>
            <person name="Yanf M."/>
            <person name="Daum C."/>
            <person name="Ng V."/>
            <person name="Clum A."/>
            <person name="Ohm R."/>
            <person name="Martin F."/>
            <person name="Silar P."/>
            <person name="Natvig D."/>
            <person name="Lalanne C."/>
            <person name="Gautier V."/>
            <person name="Ament-Velasquez S.L."/>
            <person name="Kruys A."/>
            <person name="Hutchinson M.I."/>
            <person name="Powell A.J."/>
            <person name="Barry K."/>
            <person name="Miller A.N."/>
            <person name="Grigoriev I.V."/>
            <person name="Debuchy R."/>
            <person name="Gladieux P."/>
            <person name="Thoren M.H."/>
            <person name="Johannesson H."/>
        </authorList>
    </citation>
    <scope>NUCLEOTIDE SEQUENCE</scope>
    <source>
        <strain evidence="2">CBS 538.74</strain>
    </source>
</reference>
<gene>
    <name evidence="2" type="ORF">C8A00DRAFT_28783</name>
</gene>
<keyword evidence="3" id="KW-1185">Reference proteome</keyword>
<reference evidence="2" key="1">
    <citation type="journal article" date="2023" name="Mol. Phylogenet. Evol.">
        <title>Genome-scale phylogeny and comparative genomics of the fungal order Sordariales.</title>
        <authorList>
            <person name="Hensen N."/>
            <person name="Bonometti L."/>
            <person name="Westerberg I."/>
            <person name="Brannstrom I.O."/>
            <person name="Guillou S."/>
            <person name="Cros-Aarteil S."/>
            <person name="Calhoun S."/>
            <person name="Haridas S."/>
            <person name="Kuo A."/>
            <person name="Mondo S."/>
            <person name="Pangilinan J."/>
            <person name="Riley R."/>
            <person name="LaButti K."/>
            <person name="Andreopoulos B."/>
            <person name="Lipzen A."/>
            <person name="Chen C."/>
            <person name="Yan M."/>
            <person name="Daum C."/>
            <person name="Ng V."/>
            <person name="Clum A."/>
            <person name="Steindorff A."/>
            <person name="Ohm R.A."/>
            <person name="Martin F."/>
            <person name="Silar P."/>
            <person name="Natvig D.O."/>
            <person name="Lalanne C."/>
            <person name="Gautier V."/>
            <person name="Ament-Velasquez S.L."/>
            <person name="Kruys A."/>
            <person name="Hutchinson M.I."/>
            <person name="Powell A.J."/>
            <person name="Barry K."/>
            <person name="Miller A.N."/>
            <person name="Grigoriev I.V."/>
            <person name="Debuchy R."/>
            <person name="Gladieux P."/>
            <person name="Hiltunen Thoren M."/>
            <person name="Johannesson H."/>
        </authorList>
    </citation>
    <scope>NUCLEOTIDE SEQUENCE</scope>
    <source>
        <strain evidence="2">CBS 538.74</strain>
    </source>
</reference>
<accession>A0AAN6VVZ6</accession>
<evidence type="ECO:0000313" key="3">
    <source>
        <dbReference type="Proteomes" id="UP001302745"/>
    </source>
</evidence>
<dbReference type="Proteomes" id="UP001302745">
    <property type="component" value="Unassembled WGS sequence"/>
</dbReference>
<comment type="caution">
    <text evidence="2">The sequence shown here is derived from an EMBL/GenBank/DDBJ whole genome shotgun (WGS) entry which is preliminary data.</text>
</comment>
<sequence>MPPREFGSHEEEMRHRRKDLRSTLACGYSLFEEHVKFVQEHPKHAEWVKARIPPKAWERLDDPSEIVRYEMVEPDEEEPPVSLDFPDGPES</sequence>
<feature type="region of interest" description="Disordered" evidence="1">
    <location>
        <begin position="72"/>
        <end position="91"/>
    </location>
</feature>
<dbReference type="EMBL" id="MU856840">
    <property type="protein sequence ID" value="KAK4158277.1"/>
    <property type="molecule type" value="Genomic_DNA"/>
</dbReference>
<proteinExistence type="predicted"/>